<dbReference type="GO" id="GO:0003676">
    <property type="term" value="F:nucleic acid binding"/>
    <property type="evidence" value="ECO:0007669"/>
    <property type="project" value="InterPro"/>
</dbReference>
<dbReference type="Pfam" id="PF13384">
    <property type="entry name" value="HTH_23"/>
    <property type="match status" value="1"/>
</dbReference>
<dbReference type="InterPro" id="IPR036397">
    <property type="entry name" value="RNaseH_sf"/>
</dbReference>
<comment type="caution">
    <text evidence="2">The sequence shown here is derived from an EMBL/GenBank/DDBJ whole genome shotgun (WGS) entry which is preliminary data.</text>
</comment>
<organism evidence="2 3">
    <name type="scientific">Methanothrix harundinacea</name>
    <dbReference type="NCBI Taxonomy" id="301375"/>
    <lineage>
        <taxon>Archaea</taxon>
        <taxon>Methanobacteriati</taxon>
        <taxon>Methanobacteriota</taxon>
        <taxon>Stenosarchaea group</taxon>
        <taxon>Methanomicrobia</taxon>
        <taxon>Methanotrichales</taxon>
        <taxon>Methanotrichaceae</taxon>
        <taxon>Methanothrix</taxon>
    </lineage>
</organism>
<dbReference type="EMBL" id="LGHB01000002">
    <property type="protein sequence ID" value="KUK97527.1"/>
    <property type="molecule type" value="Genomic_DNA"/>
</dbReference>
<protein>
    <submittedName>
        <fullName evidence="2">Transposase</fullName>
    </submittedName>
</protein>
<dbReference type="PANTHER" id="PTHR35004:SF7">
    <property type="entry name" value="INTEGRASE PROTEIN"/>
    <property type="match status" value="1"/>
</dbReference>
<accession>A0A124G3P1</accession>
<gene>
    <name evidence="2" type="ORF">XE07_0357</name>
</gene>
<feature type="domain" description="Integrase catalytic" evidence="1">
    <location>
        <begin position="125"/>
        <end position="299"/>
    </location>
</feature>
<dbReference type="PROSITE" id="PS50994">
    <property type="entry name" value="INTEGRASE"/>
    <property type="match status" value="1"/>
</dbReference>
<dbReference type="SUPFAM" id="SSF53098">
    <property type="entry name" value="Ribonuclease H-like"/>
    <property type="match status" value="1"/>
</dbReference>
<evidence type="ECO:0000259" key="1">
    <source>
        <dbReference type="PROSITE" id="PS50994"/>
    </source>
</evidence>
<proteinExistence type="predicted"/>
<name>A0A124G3P1_9EURY</name>
<dbReference type="InterPro" id="IPR036388">
    <property type="entry name" value="WH-like_DNA-bd_sf"/>
</dbReference>
<dbReference type="InterPro" id="IPR001584">
    <property type="entry name" value="Integrase_cat-core"/>
</dbReference>
<dbReference type="SUPFAM" id="SSF46689">
    <property type="entry name" value="Homeodomain-like"/>
    <property type="match status" value="1"/>
</dbReference>
<dbReference type="InterPro" id="IPR009057">
    <property type="entry name" value="Homeodomain-like_sf"/>
</dbReference>
<reference evidence="3" key="1">
    <citation type="journal article" date="2015" name="MBio">
        <title>Genome-Resolved Metagenomic Analysis Reveals Roles for Candidate Phyla and Other Microbial Community Members in Biogeochemical Transformations in Oil Reservoirs.</title>
        <authorList>
            <person name="Hu P."/>
            <person name="Tom L."/>
            <person name="Singh A."/>
            <person name="Thomas B.C."/>
            <person name="Baker B.J."/>
            <person name="Piceno Y.M."/>
            <person name="Andersen G.L."/>
            <person name="Banfield J.F."/>
        </authorList>
    </citation>
    <scope>NUCLEOTIDE SEQUENCE [LARGE SCALE GENOMIC DNA]</scope>
</reference>
<dbReference type="Gene3D" id="1.10.10.10">
    <property type="entry name" value="Winged helix-like DNA-binding domain superfamily/Winged helix DNA-binding domain"/>
    <property type="match status" value="1"/>
</dbReference>
<dbReference type="PATRIC" id="fig|301375.6.peg.1927"/>
<dbReference type="GO" id="GO:0015074">
    <property type="term" value="P:DNA integration"/>
    <property type="evidence" value="ECO:0007669"/>
    <property type="project" value="InterPro"/>
</dbReference>
<sequence length="305" mass="36241">MKLNKTKIHWIIRQKRNGMATKDIARDMKVSTRRVQQILKEYRETGKEPPLGEKLGRPAKPYDELEAQIVKEAHERYRFGARMLEPVIRKQYKVRISHNRIHMYLKAQGLAQENQKKQKRRKWVRYEREHSLSAGHIDWHEVDGTDIKVCVILDDASRMVLAGGEFSTINTENSKLVIDQLVEKYWWLCPMRELILDHGSEFGAHRIHDDGSWKGDFKNHLEKYGIRPILARVKHPQTNGKLERFFEEYKKHRSVFNSFDEFICWYNNRPHGSLNFQCLETPEMAFRRKMPPEAYFAIGHRLFGL</sequence>
<dbReference type="PANTHER" id="PTHR35004">
    <property type="entry name" value="TRANSPOSASE RV3428C-RELATED"/>
    <property type="match status" value="1"/>
</dbReference>
<evidence type="ECO:0000313" key="3">
    <source>
        <dbReference type="Proteomes" id="UP000053961"/>
    </source>
</evidence>
<dbReference type="Gene3D" id="3.30.420.10">
    <property type="entry name" value="Ribonuclease H-like superfamily/Ribonuclease H"/>
    <property type="match status" value="1"/>
</dbReference>
<dbReference type="AlphaFoldDB" id="A0A124G3P1"/>
<dbReference type="Proteomes" id="UP000053961">
    <property type="component" value="Unassembled WGS sequence"/>
</dbReference>
<dbReference type="InterPro" id="IPR012337">
    <property type="entry name" value="RNaseH-like_sf"/>
</dbReference>
<evidence type="ECO:0000313" key="2">
    <source>
        <dbReference type="EMBL" id="KUK97527.1"/>
    </source>
</evidence>